<gene>
    <name evidence="1" type="ORF">QYF61_004966</name>
</gene>
<sequence>MEGDALGVRLFLGNAGPIPLLPSPPSFRLLAAGLREALGVAEKWQSSGRLVNLTILECKSEGGAMLQSNPSLRRLGAEDRLALDRYNWTEELLGLGQPPPKSLQTSLRHLATKMKEGQDEQKSLTLVIIRVLVIFRRTFFVYQMHHAQLLVVIAIISTPQRMLLRAPSSLALNVSRDGASTASLGNLFQCLTTLRFKAMTSCPITTHPCKKSLSNFPVLAGCYKVSPQPSLLQAEQSQLSQPVFTGEVLQPLDHFHGSPLDLPQQVHVLLMLGAPELDAALQVGSHKSGVEGQNHLPRPAGHAPFDAGQDTVGFLGCRRTLPGHVELLINQHPQVLLLRAALNPFSAQPVFVLGIAPTHVQDLALGLAELHEVHTGPPLKLVEIPLDGIPSLHCVNRTTQLGVVANLLRVHSIPLSVLPTKMLNSAGPNTDP</sequence>
<accession>A0AAN7NT32</accession>
<dbReference type="AlphaFoldDB" id="A0AAN7NT32"/>
<evidence type="ECO:0000313" key="1">
    <source>
        <dbReference type="EMBL" id="KAK4821962.1"/>
    </source>
</evidence>
<dbReference type="Proteomes" id="UP001333110">
    <property type="component" value="Unassembled WGS sequence"/>
</dbReference>
<evidence type="ECO:0000313" key="2">
    <source>
        <dbReference type="Proteomes" id="UP001333110"/>
    </source>
</evidence>
<keyword evidence="2" id="KW-1185">Reference proteome</keyword>
<proteinExistence type="predicted"/>
<comment type="caution">
    <text evidence="1">The sequence shown here is derived from an EMBL/GenBank/DDBJ whole genome shotgun (WGS) entry which is preliminary data.</text>
</comment>
<dbReference type="EMBL" id="JAUNZN010000004">
    <property type="protein sequence ID" value="KAK4821962.1"/>
    <property type="molecule type" value="Genomic_DNA"/>
</dbReference>
<name>A0AAN7NT32_MYCAM</name>
<protein>
    <submittedName>
        <fullName evidence="1">Uncharacterized protein</fullName>
    </submittedName>
</protein>
<organism evidence="1 2">
    <name type="scientific">Mycteria americana</name>
    <name type="common">Wood stork</name>
    <dbReference type="NCBI Taxonomy" id="33587"/>
    <lineage>
        <taxon>Eukaryota</taxon>
        <taxon>Metazoa</taxon>
        <taxon>Chordata</taxon>
        <taxon>Craniata</taxon>
        <taxon>Vertebrata</taxon>
        <taxon>Euteleostomi</taxon>
        <taxon>Archelosauria</taxon>
        <taxon>Archosauria</taxon>
        <taxon>Dinosauria</taxon>
        <taxon>Saurischia</taxon>
        <taxon>Theropoda</taxon>
        <taxon>Coelurosauria</taxon>
        <taxon>Aves</taxon>
        <taxon>Neognathae</taxon>
        <taxon>Neoaves</taxon>
        <taxon>Aequornithes</taxon>
        <taxon>Ciconiiformes</taxon>
        <taxon>Ciconiidae</taxon>
        <taxon>Mycteria</taxon>
    </lineage>
</organism>
<reference evidence="1 2" key="1">
    <citation type="journal article" date="2023" name="J. Hered.">
        <title>Chromosome-level genome of the wood stork (Mycteria americana) provides insight into avian chromosome evolution.</title>
        <authorList>
            <person name="Flamio R. Jr."/>
            <person name="Ramstad K.M."/>
        </authorList>
    </citation>
    <scope>NUCLEOTIDE SEQUENCE [LARGE SCALE GENOMIC DNA]</scope>
    <source>
        <strain evidence="1">JAX WOST 10</strain>
    </source>
</reference>